<reference evidence="4" key="1">
    <citation type="journal article" date="2021" name="Syst. Appl. Microbiol.">
        <title>Roseomonas hellenica sp. nov., isolated from roots of wild-growing Alkanna tinctoria.</title>
        <authorList>
            <person name="Rat A."/>
            <person name="Naranjo H.D."/>
            <person name="Lebbe L."/>
            <person name="Cnockaert M."/>
            <person name="Krigas N."/>
            <person name="Grigoriadou K."/>
            <person name="Maloupa E."/>
            <person name="Willems A."/>
        </authorList>
    </citation>
    <scope>NUCLEOTIDE SEQUENCE [LARGE SCALE GENOMIC DNA]</scope>
    <source>
        <strain evidence="4">LMG 31159</strain>
    </source>
</reference>
<feature type="domain" description="Alpha/beta hydrolase fold-3" evidence="2">
    <location>
        <begin position="69"/>
        <end position="150"/>
    </location>
</feature>
<evidence type="ECO:0000256" key="1">
    <source>
        <dbReference type="ARBA" id="ARBA00022801"/>
    </source>
</evidence>
<evidence type="ECO:0000313" key="3">
    <source>
        <dbReference type="EMBL" id="MBR0649301.1"/>
    </source>
</evidence>
<dbReference type="Pfam" id="PF07859">
    <property type="entry name" value="Abhydrolase_3"/>
    <property type="match status" value="1"/>
</dbReference>
<dbReference type="GO" id="GO:0016787">
    <property type="term" value="F:hydrolase activity"/>
    <property type="evidence" value="ECO:0007669"/>
    <property type="project" value="UniProtKB-KW"/>
</dbReference>
<dbReference type="InterPro" id="IPR029058">
    <property type="entry name" value="AB_hydrolase_fold"/>
</dbReference>
<dbReference type="EMBL" id="JAAEDI010000006">
    <property type="protein sequence ID" value="MBR0649301.1"/>
    <property type="molecule type" value="Genomic_DNA"/>
</dbReference>
<proteinExistence type="predicted"/>
<dbReference type="Gene3D" id="3.40.50.1820">
    <property type="entry name" value="alpha/beta hydrolase"/>
    <property type="match status" value="1"/>
</dbReference>
<dbReference type="SUPFAM" id="SSF53474">
    <property type="entry name" value="alpha/beta-Hydrolases"/>
    <property type="match status" value="1"/>
</dbReference>
<evidence type="ECO:0000259" key="2">
    <source>
        <dbReference type="Pfam" id="PF07859"/>
    </source>
</evidence>
<name>A0ABS5EE50_9PROT</name>
<organism evidence="3 4">
    <name type="scientific">Neoroseomonas terrae</name>
    <dbReference type="NCBI Taxonomy" id="424799"/>
    <lineage>
        <taxon>Bacteria</taxon>
        <taxon>Pseudomonadati</taxon>
        <taxon>Pseudomonadota</taxon>
        <taxon>Alphaproteobacteria</taxon>
        <taxon>Acetobacterales</taxon>
        <taxon>Acetobacteraceae</taxon>
        <taxon>Neoroseomonas</taxon>
    </lineage>
</organism>
<sequence>MRNARMDLEAEYNNRARVADSAAIIAGWARDAAAFRAEWPRSTLDIAYGAGDRERFDLFEAKAPGPVAMFIHGGYWQALDKSFGSHWARGLATRGVTVAVPSYDLCPTVPLARIADQMRAACIALHRRTGQRLLVAGHSAGGHLAAMLMATDWRAIDPALPERLVGAALPVSGVFELEPLLGTSVGRGLNLSPAEAQALSPRYLRPAIGDLHAVVGGAESSEFIRQTHAFAAAWRASGEEIPGANHFTVLDLFPDPGHALVSFAADMAGRLAPA</sequence>
<keyword evidence="4" id="KW-1185">Reference proteome</keyword>
<dbReference type="InterPro" id="IPR050300">
    <property type="entry name" value="GDXG_lipolytic_enzyme"/>
</dbReference>
<protein>
    <submittedName>
        <fullName evidence="3">Alpha/beta hydrolase</fullName>
    </submittedName>
</protein>
<dbReference type="Proteomes" id="UP000698752">
    <property type="component" value="Unassembled WGS sequence"/>
</dbReference>
<dbReference type="RefSeq" id="WP_211867162.1">
    <property type="nucleotide sequence ID" value="NZ_JAAEDI010000006.1"/>
</dbReference>
<dbReference type="InterPro" id="IPR013094">
    <property type="entry name" value="AB_hydrolase_3"/>
</dbReference>
<gene>
    <name evidence="3" type="ORF">GXW78_06485</name>
</gene>
<keyword evidence="1 3" id="KW-0378">Hydrolase</keyword>
<dbReference type="PANTHER" id="PTHR48081">
    <property type="entry name" value="AB HYDROLASE SUPERFAMILY PROTEIN C4A8.06C"/>
    <property type="match status" value="1"/>
</dbReference>
<accession>A0ABS5EE50</accession>
<dbReference type="PANTHER" id="PTHR48081:SF33">
    <property type="entry name" value="KYNURENINE FORMAMIDASE"/>
    <property type="match status" value="1"/>
</dbReference>
<comment type="caution">
    <text evidence="3">The sequence shown here is derived from an EMBL/GenBank/DDBJ whole genome shotgun (WGS) entry which is preliminary data.</text>
</comment>
<evidence type="ECO:0000313" key="4">
    <source>
        <dbReference type="Proteomes" id="UP000698752"/>
    </source>
</evidence>